<protein>
    <submittedName>
        <fullName evidence="5">Histone-lysine N-methyltransferase, H3 lysine-9 specific SUVH1</fullName>
    </submittedName>
</protein>
<dbReference type="GO" id="GO:0032259">
    <property type="term" value="P:methylation"/>
    <property type="evidence" value="ECO:0007669"/>
    <property type="project" value="UniProtKB-KW"/>
</dbReference>
<organism evidence="5 6">
    <name type="scientific">Hibiscus syriacus</name>
    <name type="common">Rose of Sharon</name>
    <dbReference type="NCBI Taxonomy" id="106335"/>
    <lineage>
        <taxon>Eukaryota</taxon>
        <taxon>Viridiplantae</taxon>
        <taxon>Streptophyta</taxon>
        <taxon>Embryophyta</taxon>
        <taxon>Tracheophyta</taxon>
        <taxon>Spermatophyta</taxon>
        <taxon>Magnoliopsida</taxon>
        <taxon>eudicotyledons</taxon>
        <taxon>Gunneridae</taxon>
        <taxon>Pentapetalae</taxon>
        <taxon>rosids</taxon>
        <taxon>malvids</taxon>
        <taxon>Malvales</taxon>
        <taxon>Malvaceae</taxon>
        <taxon>Malvoideae</taxon>
        <taxon>Hibiscus</taxon>
    </lineage>
</organism>
<dbReference type="Gene3D" id="2.170.270.10">
    <property type="entry name" value="SET domain"/>
    <property type="match status" value="1"/>
</dbReference>
<accession>A0A6A2XGN2</accession>
<dbReference type="Pfam" id="PF00856">
    <property type="entry name" value="SET"/>
    <property type="match status" value="1"/>
</dbReference>
<dbReference type="PROSITE" id="PS50867">
    <property type="entry name" value="PRE_SET"/>
    <property type="match status" value="1"/>
</dbReference>
<dbReference type="AlphaFoldDB" id="A0A6A2XGN2"/>
<dbReference type="InterPro" id="IPR001214">
    <property type="entry name" value="SET_dom"/>
</dbReference>
<feature type="domain" description="Pre-SET" evidence="4">
    <location>
        <begin position="55"/>
        <end position="116"/>
    </location>
</feature>
<evidence type="ECO:0000256" key="2">
    <source>
        <dbReference type="ARBA" id="ARBA00022454"/>
    </source>
</evidence>
<evidence type="ECO:0000259" key="3">
    <source>
        <dbReference type="PROSITE" id="PS50280"/>
    </source>
</evidence>
<gene>
    <name evidence="5" type="ORF">F3Y22_tig00111741pilonHSYRG00034</name>
</gene>
<keyword evidence="2" id="KW-0158">Chromosome</keyword>
<dbReference type="InterPro" id="IPR051357">
    <property type="entry name" value="H3K9_HMTase_SUVAR3-9"/>
</dbReference>
<name>A0A6A2XGN2_HIBSY</name>
<dbReference type="SUPFAM" id="SSF82199">
    <property type="entry name" value="SET domain"/>
    <property type="match status" value="1"/>
</dbReference>
<evidence type="ECO:0000256" key="1">
    <source>
        <dbReference type="ARBA" id="ARBA00004286"/>
    </source>
</evidence>
<dbReference type="SMART" id="SM00317">
    <property type="entry name" value="SET"/>
    <property type="match status" value="1"/>
</dbReference>
<dbReference type="PANTHER" id="PTHR45660">
    <property type="entry name" value="HISTONE-LYSINE N-METHYLTRANSFERASE SETMAR"/>
    <property type="match status" value="1"/>
</dbReference>
<dbReference type="GO" id="GO:0005634">
    <property type="term" value="C:nucleus"/>
    <property type="evidence" value="ECO:0007669"/>
    <property type="project" value="InterPro"/>
</dbReference>
<keyword evidence="6" id="KW-1185">Reference proteome</keyword>
<sequence>MLQKDRLILPELTSGAESIPVSLVNEVDDEKGPAHFTYLSTIKYMKSFKLVQPSFGCDCREACLAGNSNYCCIKKNGGYLPYTTHEILVCRKPMIYECGSLCPCLSNCKNRVTQTGFKVHFEVFKMKDRGWGLRSWDPIRAGTFIYEYAGEVIEETNTRQDGRDGESNEYVFQTNRVYESFKWYYETELVGEESFETTEYYDIPSLLTISSKNSGNVARFMNHSCSPNVL</sequence>
<dbReference type="InterPro" id="IPR007728">
    <property type="entry name" value="Pre-SET_dom"/>
</dbReference>
<dbReference type="GO" id="GO:0008270">
    <property type="term" value="F:zinc ion binding"/>
    <property type="evidence" value="ECO:0007669"/>
    <property type="project" value="InterPro"/>
</dbReference>
<dbReference type="GO" id="GO:0003690">
    <property type="term" value="F:double-stranded DNA binding"/>
    <property type="evidence" value="ECO:0007669"/>
    <property type="project" value="TreeGrafter"/>
</dbReference>
<dbReference type="GO" id="GO:0042054">
    <property type="term" value="F:histone methyltransferase activity"/>
    <property type="evidence" value="ECO:0007669"/>
    <property type="project" value="InterPro"/>
</dbReference>
<reference evidence="5" key="1">
    <citation type="submission" date="2019-09" db="EMBL/GenBank/DDBJ databases">
        <title>Draft genome information of white flower Hibiscus syriacus.</title>
        <authorList>
            <person name="Kim Y.-M."/>
        </authorList>
    </citation>
    <scope>NUCLEOTIDE SEQUENCE [LARGE SCALE GENOMIC DNA]</scope>
    <source>
        <strain evidence="5">YM2019G1</strain>
    </source>
</reference>
<proteinExistence type="predicted"/>
<dbReference type="SMART" id="SM00468">
    <property type="entry name" value="PreSET"/>
    <property type="match status" value="1"/>
</dbReference>
<comment type="subcellular location">
    <subcellularLocation>
        <location evidence="1">Chromosome</location>
    </subcellularLocation>
</comment>
<dbReference type="EMBL" id="VEPZ02001415">
    <property type="protein sequence ID" value="KAE8674628.1"/>
    <property type="molecule type" value="Genomic_DNA"/>
</dbReference>
<comment type="caution">
    <text evidence="5">The sequence shown here is derived from an EMBL/GenBank/DDBJ whole genome shotgun (WGS) entry which is preliminary data.</text>
</comment>
<dbReference type="GO" id="GO:0005694">
    <property type="term" value="C:chromosome"/>
    <property type="evidence" value="ECO:0007669"/>
    <property type="project" value="UniProtKB-SubCell"/>
</dbReference>
<evidence type="ECO:0000313" key="6">
    <source>
        <dbReference type="Proteomes" id="UP000436088"/>
    </source>
</evidence>
<feature type="domain" description="SET" evidence="3">
    <location>
        <begin position="119"/>
        <end position="230"/>
    </location>
</feature>
<dbReference type="InterPro" id="IPR046341">
    <property type="entry name" value="SET_dom_sf"/>
</dbReference>
<dbReference type="PROSITE" id="PS50280">
    <property type="entry name" value="SET"/>
    <property type="match status" value="1"/>
</dbReference>
<dbReference type="Pfam" id="PF05033">
    <property type="entry name" value="Pre-SET"/>
    <property type="match status" value="1"/>
</dbReference>
<evidence type="ECO:0000313" key="5">
    <source>
        <dbReference type="EMBL" id="KAE8674628.1"/>
    </source>
</evidence>
<evidence type="ECO:0000259" key="4">
    <source>
        <dbReference type="PROSITE" id="PS50867"/>
    </source>
</evidence>
<dbReference type="PANTHER" id="PTHR45660:SF73">
    <property type="entry name" value="HISTONE-LYSINE N-METHYLTRANSFERASE, H3 LYSINE-9 SPECIFIC SUVH1"/>
    <property type="match status" value="1"/>
</dbReference>
<dbReference type="Proteomes" id="UP000436088">
    <property type="component" value="Unassembled WGS sequence"/>
</dbReference>